<evidence type="ECO:0000313" key="3">
    <source>
        <dbReference type="Proteomes" id="UP000076503"/>
    </source>
</evidence>
<protein>
    <recommendedName>
        <fullName evidence="4">DUF1444 family protein</fullName>
    </recommendedName>
</protein>
<gene>
    <name evidence="2" type="ORF">N476_19640</name>
</gene>
<dbReference type="PATRIC" id="fig|1365251.3.peg.3242"/>
<dbReference type="OrthoDB" id="6304170at2"/>
<dbReference type="EMBL" id="AUXZ01000082">
    <property type="protein sequence ID" value="KZN49263.1"/>
    <property type="molecule type" value="Genomic_DNA"/>
</dbReference>
<reference evidence="2 3" key="1">
    <citation type="submission" date="2013-07" db="EMBL/GenBank/DDBJ databases">
        <title>Comparative Genomic and Metabolomic Analysis of Twelve Strains of Pseudoalteromonas luteoviolacea.</title>
        <authorList>
            <person name="Vynne N.G."/>
            <person name="Mansson M."/>
            <person name="Gram L."/>
        </authorList>
    </citation>
    <scope>NUCLEOTIDE SEQUENCE [LARGE SCALE GENOMIC DNA]</scope>
    <source>
        <strain evidence="2 3">H33</strain>
    </source>
</reference>
<keyword evidence="1" id="KW-0732">Signal</keyword>
<dbReference type="RefSeq" id="WP_063362595.1">
    <property type="nucleotide sequence ID" value="NZ_AUXZ01000082.1"/>
</dbReference>
<dbReference type="AlphaFoldDB" id="A0A161Y303"/>
<name>A0A161Y303_9GAMM</name>
<evidence type="ECO:0008006" key="4">
    <source>
        <dbReference type="Google" id="ProtNLM"/>
    </source>
</evidence>
<accession>A0A161Y303</accession>
<dbReference type="Pfam" id="PF07285">
    <property type="entry name" value="DUF1444"/>
    <property type="match status" value="1"/>
</dbReference>
<feature type="signal peptide" evidence="1">
    <location>
        <begin position="1"/>
        <end position="19"/>
    </location>
</feature>
<feature type="chain" id="PRO_5007829991" description="DUF1444 family protein" evidence="1">
    <location>
        <begin position="20"/>
        <end position="301"/>
    </location>
</feature>
<proteinExistence type="predicted"/>
<dbReference type="Proteomes" id="UP000076503">
    <property type="component" value="Unassembled WGS sequence"/>
</dbReference>
<dbReference type="InterPro" id="IPR010838">
    <property type="entry name" value="DUF1444"/>
</dbReference>
<comment type="caution">
    <text evidence="2">The sequence shown here is derived from an EMBL/GenBank/DDBJ whole genome shotgun (WGS) entry which is preliminary data.</text>
</comment>
<organism evidence="2 3">
    <name type="scientific">Pseudoalteromonas luteoviolacea H33</name>
    <dbReference type="NCBI Taxonomy" id="1365251"/>
    <lineage>
        <taxon>Bacteria</taxon>
        <taxon>Pseudomonadati</taxon>
        <taxon>Pseudomonadota</taxon>
        <taxon>Gammaproteobacteria</taxon>
        <taxon>Alteromonadales</taxon>
        <taxon>Pseudoalteromonadaceae</taxon>
        <taxon>Pseudoalteromonas</taxon>
    </lineage>
</organism>
<evidence type="ECO:0000256" key="1">
    <source>
        <dbReference type="SAM" id="SignalP"/>
    </source>
</evidence>
<sequence length="301" mass="33933">MKKALLFSVVMGLSSSFYALSSPSSNSLLSEQAFTQAYLKETQKHFKDTKLEVTGDLLLEITYDKGIALSTDLTNAYLRYSQEKDLLTDIFADHINSSKSVNLLTDESKLQISQLKPVTKPTSYIEGLTAKINQSGDKNVPFPFYYEPINDEIVLMLAIDTPTSIQYVGKEKLDEFNLPPEQLKQIAQANLDSYLEKIGAKFQKIDQKDESCNLYMFVADEIYEASAVFTDYFKQQVKATFKGPIAVVLPNRSSVLVVPMDDEAGLYQIAMLAYSECPNLSYNVSPFAYEYHDGELKRILF</sequence>
<evidence type="ECO:0000313" key="2">
    <source>
        <dbReference type="EMBL" id="KZN49263.1"/>
    </source>
</evidence>